<evidence type="ECO:0000259" key="4">
    <source>
        <dbReference type="Pfam" id="PF01515"/>
    </source>
</evidence>
<keyword evidence="3" id="KW-0012">Acyltransferase</keyword>
<dbReference type="AlphaFoldDB" id="A0A7U9THT3"/>
<dbReference type="KEGG" id="manr:MPAN_016610"/>
<accession>A0A7U9THT3</accession>
<keyword evidence="6" id="KW-1185">Reference proteome</keyword>
<gene>
    <name evidence="5" type="primary">ptb2</name>
    <name evidence="5" type="ORF">MPAN_016610</name>
</gene>
<proteinExistence type="inferred from homology"/>
<dbReference type="PANTHER" id="PTHR43356">
    <property type="entry name" value="PHOSPHATE ACETYLTRANSFERASE"/>
    <property type="match status" value="1"/>
</dbReference>
<organism evidence="5 6">
    <name type="scientific">Mariniplasma anaerobium</name>
    <dbReference type="NCBI Taxonomy" id="2735436"/>
    <lineage>
        <taxon>Bacteria</taxon>
        <taxon>Bacillati</taxon>
        <taxon>Mycoplasmatota</taxon>
        <taxon>Mollicutes</taxon>
        <taxon>Acholeplasmatales</taxon>
        <taxon>Acholeplasmataceae</taxon>
        <taxon>Mariniplasma</taxon>
    </lineage>
</organism>
<evidence type="ECO:0000313" key="5">
    <source>
        <dbReference type="EMBL" id="BCR36768.1"/>
    </source>
</evidence>
<dbReference type="PIRSF" id="PIRSF000428">
    <property type="entry name" value="P_Ac_trans"/>
    <property type="match status" value="1"/>
</dbReference>
<dbReference type="Proteomes" id="UP000620133">
    <property type="component" value="Chromosome"/>
</dbReference>
<evidence type="ECO:0000313" key="6">
    <source>
        <dbReference type="Proteomes" id="UP000620133"/>
    </source>
</evidence>
<evidence type="ECO:0000256" key="2">
    <source>
        <dbReference type="ARBA" id="ARBA00022679"/>
    </source>
</evidence>
<dbReference type="SUPFAM" id="SSF53659">
    <property type="entry name" value="Isocitrate/Isopropylmalate dehydrogenase-like"/>
    <property type="match status" value="1"/>
</dbReference>
<dbReference type="Pfam" id="PF01515">
    <property type="entry name" value="PTA_PTB"/>
    <property type="match status" value="1"/>
</dbReference>
<evidence type="ECO:0000256" key="1">
    <source>
        <dbReference type="ARBA" id="ARBA00005656"/>
    </source>
</evidence>
<dbReference type="InterPro" id="IPR050500">
    <property type="entry name" value="Phos_Acetyltrans/Butyryltrans"/>
</dbReference>
<dbReference type="GO" id="GO:0016746">
    <property type="term" value="F:acyltransferase activity"/>
    <property type="evidence" value="ECO:0007669"/>
    <property type="project" value="UniProtKB-KW"/>
</dbReference>
<name>A0A7U9THT3_9MOLU</name>
<reference evidence="5" key="1">
    <citation type="submission" date="2021-01" db="EMBL/GenBank/DDBJ databases">
        <title>Draft genome sequence of Acholeplasmataceae bacterium strain Mahy22.</title>
        <authorList>
            <person name="Watanabe M."/>
            <person name="Kojima H."/>
            <person name="Fukui M."/>
        </authorList>
    </citation>
    <scope>NUCLEOTIDE SEQUENCE</scope>
    <source>
        <strain evidence="5">Mahy22</strain>
    </source>
</reference>
<protein>
    <submittedName>
        <fullName evidence="5">Phosphate butyryltransferase</fullName>
    </submittedName>
</protein>
<keyword evidence="2" id="KW-0808">Transferase</keyword>
<sequence>MFKNMKDLISQAKDGDLKTLVVACADDKHVLEAVEMARSEDIVRPILIGNKEIILMLFESLKINEDYYEIIDEMEHDKACDYAVKLASENEGYVLMKGYVDTKVILKSVLKEEFAFKGVRRLSHVSLFELKNYHKLLMMTDGAMNMYPNVDEKQEIIENGVGVFHKLGISNPKVGIIAAIEKLNEKMQPTVDAVELVKRNQERKITGCIVGGPFGLDNAISKEAAEHKGVKGNVAGDVDMIVMPQIEAGNVFYKSMMFLADAKSASVVVGGKRPIVLTSRADSTESKFYSIALASLIA</sequence>
<dbReference type="Gene3D" id="3.40.718.10">
    <property type="entry name" value="Isopropylmalate Dehydrogenase"/>
    <property type="match status" value="1"/>
</dbReference>
<dbReference type="EMBL" id="AP024412">
    <property type="protein sequence ID" value="BCR36768.1"/>
    <property type="molecule type" value="Genomic_DNA"/>
</dbReference>
<evidence type="ECO:0000256" key="3">
    <source>
        <dbReference type="ARBA" id="ARBA00023315"/>
    </source>
</evidence>
<feature type="domain" description="Phosphate acetyl/butaryl transferase" evidence="4">
    <location>
        <begin position="82"/>
        <end position="294"/>
    </location>
</feature>
<dbReference type="NCBIfam" id="NF006045">
    <property type="entry name" value="PRK08190.1"/>
    <property type="match status" value="1"/>
</dbReference>
<dbReference type="InterPro" id="IPR012147">
    <property type="entry name" value="P_Ac_Bu_trans"/>
</dbReference>
<dbReference type="PANTHER" id="PTHR43356:SF2">
    <property type="entry name" value="PHOSPHATE ACETYLTRANSFERASE"/>
    <property type="match status" value="1"/>
</dbReference>
<dbReference type="RefSeq" id="WP_176239413.1">
    <property type="nucleotide sequence ID" value="NZ_AP024412.1"/>
</dbReference>
<dbReference type="InterPro" id="IPR002505">
    <property type="entry name" value="PTA_PTB"/>
</dbReference>
<comment type="similarity">
    <text evidence="1">Belongs to the phosphate acetyltransferase and butyryltransferase family.</text>
</comment>